<proteinExistence type="predicted"/>
<keyword evidence="3" id="KW-1185">Reference proteome</keyword>
<protein>
    <submittedName>
        <fullName evidence="2">DUF3450 domain-containing protein</fullName>
    </submittedName>
</protein>
<evidence type="ECO:0000256" key="1">
    <source>
        <dbReference type="SAM" id="Coils"/>
    </source>
</evidence>
<feature type="coiled-coil region" evidence="1">
    <location>
        <begin position="17"/>
        <end position="96"/>
    </location>
</feature>
<gene>
    <name evidence="2" type="ORF">HBJ55_14825</name>
</gene>
<keyword evidence="1" id="KW-0175">Coiled coil</keyword>
<comment type="caution">
    <text evidence="2">The sequence shown here is derived from an EMBL/GenBank/DDBJ whole genome shotgun (WGS) entry which is preliminary data.</text>
</comment>
<sequence>MGFVSVALADPEVRNEARQAQHSQAELQSRIDAADDEMRAMLEELRELERAERRLVRENTELAPRIERQADTLSRREQALDTLEETRDALPGLQERMIERLEQWVENDMPFLREERLARVASLRSQAGELSSAERWERIVEAWRAELEYGREVDAWRGYLGDGESRREVDYLRLGRVGFYYLTPDGRAGRVWQADAGSWAALDEAQRRDVRNGLRIARDRRAPELLSVPLSQPLESAEDDT</sequence>
<dbReference type="Pfam" id="PF11932">
    <property type="entry name" value="DUF3450"/>
    <property type="match status" value="1"/>
</dbReference>
<evidence type="ECO:0000313" key="2">
    <source>
        <dbReference type="EMBL" id="NIC06700.1"/>
    </source>
</evidence>
<dbReference type="InterPro" id="IPR016866">
    <property type="entry name" value="UCP028069"/>
</dbReference>
<accession>A0ABX0PW51</accession>
<name>A0ABX0PW51_9GAMM</name>
<dbReference type="Proteomes" id="UP001318321">
    <property type="component" value="Unassembled WGS sequence"/>
</dbReference>
<evidence type="ECO:0000313" key="3">
    <source>
        <dbReference type="Proteomes" id="UP001318321"/>
    </source>
</evidence>
<reference evidence="2 3" key="1">
    <citation type="submission" date="2020-03" db="EMBL/GenBank/DDBJ databases">
        <title>Identification of Halomonas strains.</title>
        <authorList>
            <person name="Xiao Z."/>
            <person name="Dong F."/>
            <person name="Wang Z."/>
            <person name="Zhao J.-Y."/>
        </authorList>
    </citation>
    <scope>NUCLEOTIDE SEQUENCE [LARGE SCALE GENOMIC DNA]</scope>
    <source>
        <strain evidence="2 3">DX6</strain>
    </source>
</reference>
<dbReference type="EMBL" id="JAAQTO010000041">
    <property type="protein sequence ID" value="NIC06700.1"/>
    <property type="molecule type" value="Genomic_DNA"/>
</dbReference>
<organism evidence="2 3">
    <name type="scientific">Billgrantia bachuensis</name>
    <dbReference type="NCBI Taxonomy" id="2717286"/>
    <lineage>
        <taxon>Bacteria</taxon>
        <taxon>Pseudomonadati</taxon>
        <taxon>Pseudomonadota</taxon>
        <taxon>Gammaproteobacteria</taxon>
        <taxon>Oceanospirillales</taxon>
        <taxon>Halomonadaceae</taxon>
        <taxon>Billgrantia</taxon>
    </lineage>
</organism>